<organism evidence="2 3">
    <name type="scientific">Paecilomyces lecythidis</name>
    <dbReference type="NCBI Taxonomy" id="3004212"/>
    <lineage>
        <taxon>Eukaryota</taxon>
        <taxon>Fungi</taxon>
        <taxon>Dikarya</taxon>
        <taxon>Ascomycota</taxon>
        <taxon>Pezizomycotina</taxon>
        <taxon>Eurotiomycetes</taxon>
        <taxon>Eurotiomycetidae</taxon>
        <taxon>Eurotiales</taxon>
        <taxon>Thermoascaceae</taxon>
        <taxon>Paecilomyces</taxon>
    </lineage>
</organism>
<gene>
    <name evidence="2" type="ORF">Plec18167_000419</name>
</gene>
<evidence type="ECO:0000256" key="1">
    <source>
        <dbReference type="SAM" id="SignalP"/>
    </source>
</evidence>
<keyword evidence="3" id="KW-1185">Reference proteome</keyword>
<evidence type="ECO:0000313" key="3">
    <source>
        <dbReference type="Proteomes" id="UP001583193"/>
    </source>
</evidence>
<evidence type="ECO:0000313" key="2">
    <source>
        <dbReference type="EMBL" id="KAL1886488.1"/>
    </source>
</evidence>
<comment type="caution">
    <text evidence="2">The sequence shown here is derived from an EMBL/GenBank/DDBJ whole genome shotgun (WGS) entry which is preliminary data.</text>
</comment>
<accession>A0ABR3YEB9</accession>
<proteinExistence type="predicted"/>
<reference evidence="2 3" key="1">
    <citation type="journal article" date="2024" name="IMA Fungus">
        <title>IMA Genome - F19 : A genome assembly and annotation guide to empower mycologists, including annotated draft genome sequences of Ceratocystis pirilliformis, Diaporthe australafricana, Fusarium ophioides, Paecilomyces lecythidis, and Sporothrix stenoceras.</title>
        <authorList>
            <person name="Aylward J."/>
            <person name="Wilson A.M."/>
            <person name="Visagie C.M."/>
            <person name="Spraker J."/>
            <person name="Barnes I."/>
            <person name="Buitendag C."/>
            <person name="Ceriani C."/>
            <person name="Del Mar Angel L."/>
            <person name="du Plessis D."/>
            <person name="Fuchs T."/>
            <person name="Gasser K."/>
            <person name="Kramer D."/>
            <person name="Li W."/>
            <person name="Munsamy K."/>
            <person name="Piso A."/>
            <person name="Price J.L."/>
            <person name="Sonnekus B."/>
            <person name="Thomas C."/>
            <person name="van der Nest A."/>
            <person name="van Dijk A."/>
            <person name="van Heerden A."/>
            <person name="van Vuuren N."/>
            <person name="Yilmaz N."/>
            <person name="Duong T.A."/>
            <person name="van der Merwe N.A."/>
            <person name="Wingfield M.J."/>
            <person name="Wingfield B.D."/>
        </authorList>
    </citation>
    <scope>NUCLEOTIDE SEQUENCE [LARGE SCALE GENOMIC DNA]</scope>
    <source>
        <strain evidence="2 3">CMW 18167</strain>
    </source>
</reference>
<name>A0ABR3YEB9_9EURO</name>
<protein>
    <submittedName>
        <fullName evidence="2">Uncharacterized protein</fullName>
    </submittedName>
</protein>
<sequence>MLITSLISTLRLILFEDPGYVNNEMIFLLTGEGQKFHNIQYTLTDILCDLSVEDSARFMQKYVCLLGMLKAEKSLKRVWDALKEHISPVYNQGLITASYACVTALIDMGRLEEAIVCLTEISERGNNTLPQISTESRLINLLIDHRLSDKLLELAGSEESVAILDSQLRTIEMRLGLEWQNDHFSHSTIGDHSHPIGYQPFLTVDGDSVGLHTTQRFVEEIRALGCSNSSHELGRIADLLDEHEGEDIMLYTEYLDSGDNQFAWMPQRSPIEFSHCLTAAGHDARIPWSAASLGLLRAQLDNQGNPIADEHTLHLLQLGYLCMRPSFDNKQTEWVTTGHIVAWDRVNGGFVAISVGKGHGVISSGFLSSSQPSPPRIGALSKIVIPKHAYTSNHGIKMSLVLQREQGLYHLDVDQNMELQL</sequence>
<feature type="signal peptide" evidence="1">
    <location>
        <begin position="1"/>
        <end position="15"/>
    </location>
</feature>
<dbReference type="Proteomes" id="UP001583193">
    <property type="component" value="Unassembled WGS sequence"/>
</dbReference>
<dbReference type="EMBL" id="JAVDPF010000001">
    <property type="protein sequence ID" value="KAL1886488.1"/>
    <property type="molecule type" value="Genomic_DNA"/>
</dbReference>
<feature type="chain" id="PRO_5046935418" evidence="1">
    <location>
        <begin position="16"/>
        <end position="421"/>
    </location>
</feature>
<keyword evidence="1" id="KW-0732">Signal</keyword>